<dbReference type="Proteomes" id="UP000439903">
    <property type="component" value="Unassembled WGS sequence"/>
</dbReference>
<protein>
    <submittedName>
        <fullName evidence="1">Kinase-like protein</fullName>
    </submittedName>
</protein>
<gene>
    <name evidence="1" type="ORF">F8M41_020022</name>
</gene>
<keyword evidence="1" id="KW-0808">Transferase</keyword>
<organism evidence="1 2">
    <name type="scientific">Gigaspora margarita</name>
    <dbReference type="NCBI Taxonomy" id="4874"/>
    <lineage>
        <taxon>Eukaryota</taxon>
        <taxon>Fungi</taxon>
        <taxon>Fungi incertae sedis</taxon>
        <taxon>Mucoromycota</taxon>
        <taxon>Glomeromycotina</taxon>
        <taxon>Glomeromycetes</taxon>
        <taxon>Diversisporales</taxon>
        <taxon>Gigasporaceae</taxon>
        <taxon>Gigaspora</taxon>
    </lineage>
</organism>
<keyword evidence="1" id="KW-0418">Kinase</keyword>
<dbReference type="SUPFAM" id="SSF56112">
    <property type="entry name" value="Protein kinase-like (PK-like)"/>
    <property type="match status" value="1"/>
</dbReference>
<name>A0A8H4AJ81_GIGMA</name>
<keyword evidence="2" id="KW-1185">Reference proteome</keyword>
<evidence type="ECO:0000313" key="1">
    <source>
        <dbReference type="EMBL" id="KAF0501384.1"/>
    </source>
</evidence>
<dbReference type="InterPro" id="IPR011009">
    <property type="entry name" value="Kinase-like_dom_sf"/>
</dbReference>
<sequence length="83" mass="9377">MEKSSIEKLLNSTEWIEDAIKKNTINFFNYSEFNGHEKVDDGGFSSVSKSEWTNGGITVALKSLKGLRVDADEKTMKKFVKEV</sequence>
<comment type="caution">
    <text evidence="1">The sequence shown here is derived from an EMBL/GenBank/DDBJ whole genome shotgun (WGS) entry which is preliminary data.</text>
</comment>
<dbReference type="OrthoDB" id="2401481at2759"/>
<proteinExistence type="predicted"/>
<accession>A0A8H4AJ81</accession>
<dbReference type="EMBL" id="WTPW01000538">
    <property type="protein sequence ID" value="KAF0501384.1"/>
    <property type="molecule type" value="Genomic_DNA"/>
</dbReference>
<dbReference type="GO" id="GO:0016301">
    <property type="term" value="F:kinase activity"/>
    <property type="evidence" value="ECO:0007669"/>
    <property type="project" value="UniProtKB-KW"/>
</dbReference>
<dbReference type="AlphaFoldDB" id="A0A8H4AJ81"/>
<evidence type="ECO:0000313" key="2">
    <source>
        <dbReference type="Proteomes" id="UP000439903"/>
    </source>
</evidence>
<reference evidence="1 2" key="1">
    <citation type="journal article" date="2019" name="Environ. Microbiol.">
        <title>At the nexus of three kingdoms: the genome of the mycorrhizal fungus Gigaspora margarita provides insights into plant, endobacterial and fungal interactions.</title>
        <authorList>
            <person name="Venice F."/>
            <person name="Ghignone S."/>
            <person name="Salvioli di Fossalunga A."/>
            <person name="Amselem J."/>
            <person name="Novero M."/>
            <person name="Xianan X."/>
            <person name="Sedzielewska Toro K."/>
            <person name="Morin E."/>
            <person name="Lipzen A."/>
            <person name="Grigoriev I.V."/>
            <person name="Henrissat B."/>
            <person name="Martin F.M."/>
            <person name="Bonfante P."/>
        </authorList>
    </citation>
    <scope>NUCLEOTIDE SEQUENCE [LARGE SCALE GENOMIC DNA]</scope>
    <source>
        <strain evidence="1 2">BEG34</strain>
    </source>
</reference>
<dbReference type="Gene3D" id="1.10.510.10">
    <property type="entry name" value="Transferase(Phosphotransferase) domain 1"/>
    <property type="match status" value="1"/>
</dbReference>